<protein>
    <submittedName>
        <fullName evidence="6">Uncharacterized protein</fullName>
    </submittedName>
</protein>
<evidence type="ECO:0000313" key="6">
    <source>
        <dbReference type="EMBL" id="CAD7637134.1"/>
    </source>
</evidence>
<evidence type="ECO:0000256" key="1">
    <source>
        <dbReference type="ARBA" id="ARBA00022614"/>
    </source>
</evidence>
<evidence type="ECO:0000313" key="7">
    <source>
        <dbReference type="Proteomes" id="UP000759131"/>
    </source>
</evidence>
<keyword evidence="4" id="KW-0472">Membrane</keyword>
<evidence type="ECO:0000256" key="3">
    <source>
        <dbReference type="ARBA" id="ARBA00022737"/>
    </source>
</evidence>
<gene>
    <name evidence="6" type="ORF">OSB1V03_LOCUS16865</name>
</gene>
<evidence type="ECO:0000256" key="2">
    <source>
        <dbReference type="ARBA" id="ARBA00022729"/>
    </source>
</evidence>
<feature type="chain" id="PRO_5036211144" evidence="5">
    <location>
        <begin position="24"/>
        <end position="448"/>
    </location>
</feature>
<keyword evidence="3" id="KW-0677">Repeat</keyword>
<dbReference type="InterPro" id="IPR001611">
    <property type="entry name" value="Leu-rich_rpt"/>
</dbReference>
<dbReference type="Pfam" id="PF00560">
    <property type="entry name" value="LRR_1"/>
    <property type="match status" value="1"/>
</dbReference>
<dbReference type="PROSITE" id="PS51450">
    <property type="entry name" value="LRR"/>
    <property type="match status" value="4"/>
</dbReference>
<dbReference type="PANTHER" id="PTHR24373">
    <property type="entry name" value="SLIT RELATED LEUCINE-RICH REPEAT NEURONAL PROTEIN"/>
    <property type="match status" value="1"/>
</dbReference>
<organism evidence="6">
    <name type="scientific">Medioppia subpectinata</name>
    <dbReference type="NCBI Taxonomy" id="1979941"/>
    <lineage>
        <taxon>Eukaryota</taxon>
        <taxon>Metazoa</taxon>
        <taxon>Ecdysozoa</taxon>
        <taxon>Arthropoda</taxon>
        <taxon>Chelicerata</taxon>
        <taxon>Arachnida</taxon>
        <taxon>Acari</taxon>
        <taxon>Acariformes</taxon>
        <taxon>Sarcoptiformes</taxon>
        <taxon>Oribatida</taxon>
        <taxon>Brachypylina</taxon>
        <taxon>Oppioidea</taxon>
        <taxon>Oppiidae</taxon>
        <taxon>Medioppia</taxon>
    </lineage>
</organism>
<dbReference type="EMBL" id="OC873935">
    <property type="protein sequence ID" value="CAD7637134.1"/>
    <property type="molecule type" value="Genomic_DNA"/>
</dbReference>
<dbReference type="SMART" id="SM00369">
    <property type="entry name" value="LRR_TYP"/>
    <property type="match status" value="7"/>
</dbReference>
<dbReference type="AlphaFoldDB" id="A0A7R9LAP6"/>
<keyword evidence="4" id="KW-1133">Transmembrane helix</keyword>
<dbReference type="EMBL" id="CAJPIZ010019360">
    <property type="protein sequence ID" value="CAG2116910.1"/>
    <property type="molecule type" value="Genomic_DNA"/>
</dbReference>
<name>A0A7R9LAP6_9ACAR</name>
<sequence>MSSKFNIFFFSLLVLTLSSLVLSEEPDKCVDKCKCFSVGENRPEMDCTRQNLSVIPGASEWPKNIFALDISMNQLKRIDVMDSSDSLEFLDLASNAIETIEPNAFEKLTQLRGLDLSHNELMTLPTELFTDKLLTLNLSYNNIEILPNDLLKKCLFLQELRLAHNPLRILDSDLLRYSGQLKALDLSAISSFALKDDIFHQLFELTELDLSDNDFMLVPTIPLRSARNLKVLKLSKNPIRVLDEHSFVKMHTLTELYLDEMNELIEVKEKTFSYLFNLKKISISNNPHLSYIDSYAFYGTFNRSWIALKEANFRANRLSTLPENTLPFCNLTTLDLRENPWTCDCHLLWAKYCHLRPELTHGIICANPAALRGHDLIMVDHHNIHCEQNQIYREVKMMRLFVIVFVSFTLFFIGLLFVLFIKRDLLMRWWTDRRRGTGAIYYVKAHSN</sequence>
<dbReference type="InterPro" id="IPR003591">
    <property type="entry name" value="Leu-rich_rpt_typical-subtyp"/>
</dbReference>
<reference evidence="6" key="1">
    <citation type="submission" date="2020-11" db="EMBL/GenBank/DDBJ databases">
        <authorList>
            <person name="Tran Van P."/>
        </authorList>
    </citation>
    <scope>NUCLEOTIDE SEQUENCE</scope>
</reference>
<dbReference type="Pfam" id="PF13855">
    <property type="entry name" value="LRR_8"/>
    <property type="match status" value="2"/>
</dbReference>
<keyword evidence="7" id="KW-1185">Reference proteome</keyword>
<dbReference type="PANTHER" id="PTHR24373:SF392">
    <property type="entry name" value="NEPHROCAN"/>
    <property type="match status" value="1"/>
</dbReference>
<dbReference type="Proteomes" id="UP000759131">
    <property type="component" value="Unassembled WGS sequence"/>
</dbReference>
<dbReference type="InterPro" id="IPR032675">
    <property type="entry name" value="LRR_dom_sf"/>
</dbReference>
<keyword evidence="2 5" id="KW-0732">Signal</keyword>
<dbReference type="InterPro" id="IPR050328">
    <property type="entry name" value="Dev_Immune_Receptor"/>
</dbReference>
<dbReference type="SUPFAM" id="SSF52058">
    <property type="entry name" value="L domain-like"/>
    <property type="match status" value="1"/>
</dbReference>
<feature type="transmembrane region" description="Helical" evidence="4">
    <location>
        <begin position="400"/>
        <end position="421"/>
    </location>
</feature>
<feature type="signal peptide" evidence="5">
    <location>
        <begin position="1"/>
        <end position="23"/>
    </location>
</feature>
<feature type="non-terminal residue" evidence="6">
    <location>
        <position position="1"/>
    </location>
</feature>
<accession>A0A7R9LAP6</accession>
<keyword evidence="4" id="KW-0812">Transmembrane</keyword>
<proteinExistence type="predicted"/>
<dbReference type="Gene3D" id="3.80.10.10">
    <property type="entry name" value="Ribonuclease Inhibitor"/>
    <property type="match status" value="2"/>
</dbReference>
<evidence type="ECO:0000256" key="5">
    <source>
        <dbReference type="SAM" id="SignalP"/>
    </source>
</evidence>
<evidence type="ECO:0000256" key="4">
    <source>
        <dbReference type="SAM" id="Phobius"/>
    </source>
</evidence>
<keyword evidence="1" id="KW-0433">Leucine-rich repeat</keyword>
<dbReference type="OrthoDB" id="635273at2759"/>